<dbReference type="GO" id="GO:0007339">
    <property type="term" value="P:binding of sperm to zona pellucida"/>
    <property type="evidence" value="ECO:0007669"/>
    <property type="project" value="TreeGrafter"/>
</dbReference>
<dbReference type="Pfam" id="PF23344">
    <property type="entry name" value="ZP-N"/>
    <property type="match status" value="1"/>
</dbReference>
<evidence type="ECO:0000313" key="5">
    <source>
        <dbReference type="Proteomes" id="UP000886611"/>
    </source>
</evidence>
<name>A0A8X7X2R3_POLSE</name>
<sequence>MWCKGQISVVLLLFFLCDAFAQPRFKGRHVIAKQQKSAVVLYAKPIEPRAGSPQTVTAQCTDSEVIVTISPDLLGIQKPVQPSDLSMGGCGVTSPAGAEPFVIDAPLQGCGSNVEMQGAEIVYTFTLDYNPSPIDGLPIVRTNPAVVQIECHYNRCFLDSQLTGSNSQFMSPRVAQSVMQFQLDAFRFYGLTTSSNISVNSHVRNPARDQLSLQSMNSSGERIFDTSDLATGDSPIPVVGCSSLLPPDSQLTSGGGQSASPAVSSTENIHNKKAPKREALDDDTELLKLPILKEKSAVVLAQLKQRHDSDSLFGQLVATELQQISSLILRTRAKKRIMTLLYEFQEREWHDENGPRRRGGPSEHHISFQTMPEPALANVQRLGTYPDVTFTQVLHGSEPHV</sequence>
<dbReference type="FunFam" id="2.60.40.3210:FF:000001">
    <property type="entry name" value="Zona pellucida sperm-binding protein 3"/>
    <property type="match status" value="1"/>
</dbReference>
<dbReference type="Gene3D" id="2.60.40.3210">
    <property type="entry name" value="Zona pellucida, ZP-N domain"/>
    <property type="match status" value="1"/>
</dbReference>
<keyword evidence="2" id="KW-0732">Signal</keyword>
<accession>A0A8X7X2R3</accession>
<dbReference type="GO" id="GO:0035803">
    <property type="term" value="P:egg coat formation"/>
    <property type="evidence" value="ECO:0007669"/>
    <property type="project" value="TreeGrafter"/>
</dbReference>
<protein>
    <submittedName>
        <fullName evidence="4">ZP3 protein</fullName>
    </submittedName>
</protein>
<dbReference type="EMBL" id="JAATIS010005064">
    <property type="protein sequence ID" value="KAG2460105.1"/>
    <property type="molecule type" value="Genomic_DNA"/>
</dbReference>
<dbReference type="PANTHER" id="PTHR11576">
    <property type="entry name" value="ZONA PELLUCIDA SPERM-BINDING PROTEIN 3"/>
    <property type="match status" value="1"/>
</dbReference>
<feature type="signal peptide" evidence="2">
    <location>
        <begin position="1"/>
        <end position="21"/>
    </location>
</feature>
<feature type="chain" id="PRO_5036476336" evidence="2">
    <location>
        <begin position="22"/>
        <end position="401"/>
    </location>
</feature>
<evidence type="ECO:0000256" key="2">
    <source>
        <dbReference type="SAM" id="SignalP"/>
    </source>
</evidence>
<comment type="caution">
    <text evidence="4">The sequence shown here is derived from an EMBL/GenBank/DDBJ whole genome shotgun (WGS) entry which is preliminary data.</text>
</comment>
<evidence type="ECO:0000313" key="4">
    <source>
        <dbReference type="EMBL" id="KAG2460105.1"/>
    </source>
</evidence>
<feature type="compositionally biased region" description="Polar residues" evidence="1">
    <location>
        <begin position="258"/>
        <end position="268"/>
    </location>
</feature>
<feature type="region of interest" description="Disordered" evidence="1">
    <location>
        <begin position="247"/>
        <end position="278"/>
    </location>
</feature>
<evidence type="ECO:0000259" key="3">
    <source>
        <dbReference type="Pfam" id="PF23344"/>
    </source>
</evidence>
<dbReference type="GO" id="GO:0032190">
    <property type="term" value="F:acrosin binding"/>
    <property type="evidence" value="ECO:0007669"/>
    <property type="project" value="TreeGrafter"/>
</dbReference>
<dbReference type="AlphaFoldDB" id="A0A8X7X2R3"/>
<dbReference type="PANTHER" id="PTHR11576:SF2">
    <property type="entry name" value="ZONA PELLUCIDA SPERM-BINDING PROTEIN 3"/>
    <property type="match status" value="1"/>
</dbReference>
<organism evidence="4 5">
    <name type="scientific">Polypterus senegalus</name>
    <name type="common">Senegal bichir</name>
    <dbReference type="NCBI Taxonomy" id="55291"/>
    <lineage>
        <taxon>Eukaryota</taxon>
        <taxon>Metazoa</taxon>
        <taxon>Chordata</taxon>
        <taxon>Craniata</taxon>
        <taxon>Vertebrata</taxon>
        <taxon>Euteleostomi</taxon>
        <taxon>Actinopterygii</taxon>
        <taxon>Polypteriformes</taxon>
        <taxon>Polypteridae</taxon>
        <taxon>Polypterus</taxon>
    </lineage>
</organism>
<proteinExistence type="predicted"/>
<dbReference type="GO" id="GO:0031012">
    <property type="term" value="C:extracellular matrix"/>
    <property type="evidence" value="ECO:0007669"/>
    <property type="project" value="TreeGrafter"/>
</dbReference>
<feature type="non-terminal residue" evidence="4">
    <location>
        <position position="1"/>
    </location>
</feature>
<keyword evidence="5" id="KW-1185">Reference proteome</keyword>
<dbReference type="Proteomes" id="UP000886611">
    <property type="component" value="Unassembled WGS sequence"/>
</dbReference>
<reference evidence="4 5" key="1">
    <citation type="journal article" date="2021" name="Cell">
        <title>Tracing the genetic footprints of vertebrate landing in non-teleost ray-finned fishes.</title>
        <authorList>
            <person name="Bi X."/>
            <person name="Wang K."/>
            <person name="Yang L."/>
            <person name="Pan H."/>
            <person name="Jiang H."/>
            <person name="Wei Q."/>
            <person name="Fang M."/>
            <person name="Yu H."/>
            <person name="Zhu C."/>
            <person name="Cai Y."/>
            <person name="He Y."/>
            <person name="Gan X."/>
            <person name="Zeng H."/>
            <person name="Yu D."/>
            <person name="Zhu Y."/>
            <person name="Jiang H."/>
            <person name="Qiu Q."/>
            <person name="Yang H."/>
            <person name="Zhang Y.E."/>
            <person name="Wang W."/>
            <person name="Zhu M."/>
            <person name="He S."/>
            <person name="Zhang G."/>
        </authorList>
    </citation>
    <scope>NUCLEOTIDE SEQUENCE [LARGE SCALE GENOMIC DNA]</scope>
    <source>
        <strain evidence="4">Bchr_013</strain>
    </source>
</reference>
<feature type="domain" description="ZP-N" evidence="3">
    <location>
        <begin position="60"/>
        <end position="154"/>
    </location>
</feature>
<dbReference type="GO" id="GO:2000344">
    <property type="term" value="P:positive regulation of acrosome reaction"/>
    <property type="evidence" value="ECO:0007669"/>
    <property type="project" value="TreeGrafter"/>
</dbReference>
<evidence type="ECO:0000256" key="1">
    <source>
        <dbReference type="SAM" id="MobiDB-lite"/>
    </source>
</evidence>
<gene>
    <name evidence="4" type="primary">Zp3_19</name>
    <name evidence="4" type="ORF">GTO96_0021916</name>
</gene>
<dbReference type="InterPro" id="IPR055356">
    <property type="entry name" value="ZP-N"/>
</dbReference>
<feature type="non-terminal residue" evidence="4">
    <location>
        <position position="401"/>
    </location>
</feature>